<accession>A0A6J5SRU4</accession>
<reference evidence="2" key="1">
    <citation type="submission" date="2020-05" db="EMBL/GenBank/DDBJ databases">
        <authorList>
            <person name="Chiriac C."/>
            <person name="Salcher M."/>
            <person name="Ghai R."/>
            <person name="Kavagutti S V."/>
        </authorList>
    </citation>
    <scope>NUCLEOTIDE SEQUENCE</scope>
</reference>
<gene>
    <name evidence="2" type="ORF">UFOVP1610_18</name>
</gene>
<proteinExistence type="predicted"/>
<dbReference type="InterPro" id="IPR032427">
    <property type="entry name" value="P22_portal"/>
</dbReference>
<sequence length="727" mass="80941">MADPTGMVAAANVAAGGKPLKSDSDILTVARSRLDMAVAALAESREDEIDDLRFYAGSPDNHWQWPADVLATRGAVQGQTINARPTLTINKLPQHVRQVTNDMRQNRPGAKVIPVDDNADVEVADIFNGMIRHIEYISDADVAYDTACENQVSYGEGYITLMTEYCDENTFDQDIKIGRVRNSFSVYMDPLIQDPTGADAKWCFITEDLTKAEYERQYPDAAPISTLQSLGVGDQSISNWLNEDTVRIAGYYYIDYDKTTLNLYPGNATAFEGTPEDRQLKAIYGKPKNKRISERPRVKYCKINGYEILEEKEWAGKWIPVIRVVGNEFEVDGRLYVSGLVRNAKDAQRMYNYWVSQEAEMLALAPKAPFIGYGGQFEGYEDKWKTANTNNWPYLEVNPDVTDGQGAVLPLPQRAQPPMASSGLLQAKAGASEDIKSTTGQYNASLGMGSNERSGKAILARQREGDVGTYHYGDNLTRAVRHVARQLVDLIPKIYDTQRIARIIGEDGETKMVKINPDQPEPVNKIVDQNGIVIEKIYNPGVGKYDVVATTGPGYATKRQEALEAMAQLLQGNPQLWAVAGDLFVKNMDWPGAQEMAKRFQKTIDPKFLSDEDENPALQAAQQQMQAMGQEMEQMHQMLQNVNQSVEVQDMQRKDFEAQVKAYEAETKRLAQVQASMSPEQIQDIVMGTVHGMITSGDLIGEMPGRDMDVGAEMSQEGMEQQMGMPQ</sequence>
<evidence type="ECO:0000313" key="2">
    <source>
        <dbReference type="EMBL" id="CAB4218242.1"/>
    </source>
</evidence>
<feature type="coiled-coil region" evidence="1">
    <location>
        <begin position="618"/>
        <end position="673"/>
    </location>
</feature>
<protein>
    <submittedName>
        <fullName evidence="2">Phage P22-like portal protein</fullName>
    </submittedName>
</protein>
<dbReference type="Pfam" id="PF16510">
    <property type="entry name" value="P22_portal"/>
    <property type="match status" value="1"/>
</dbReference>
<organism evidence="2">
    <name type="scientific">uncultured Caudovirales phage</name>
    <dbReference type="NCBI Taxonomy" id="2100421"/>
    <lineage>
        <taxon>Viruses</taxon>
        <taxon>Duplodnaviria</taxon>
        <taxon>Heunggongvirae</taxon>
        <taxon>Uroviricota</taxon>
        <taxon>Caudoviricetes</taxon>
        <taxon>Peduoviridae</taxon>
        <taxon>Maltschvirus</taxon>
        <taxon>Maltschvirus maltsch</taxon>
    </lineage>
</organism>
<name>A0A6J5SRU4_9CAUD</name>
<evidence type="ECO:0000256" key="1">
    <source>
        <dbReference type="SAM" id="Coils"/>
    </source>
</evidence>
<keyword evidence="1" id="KW-0175">Coiled coil</keyword>
<dbReference type="EMBL" id="LR797471">
    <property type="protein sequence ID" value="CAB4218242.1"/>
    <property type="molecule type" value="Genomic_DNA"/>
</dbReference>